<dbReference type="AlphaFoldDB" id="A0A4R1CFS5"/>
<dbReference type="Gene3D" id="1.10.620.20">
    <property type="entry name" value="Ribonucleotide Reductase, subunit A"/>
    <property type="match status" value="1"/>
</dbReference>
<proteinExistence type="predicted"/>
<accession>A0A4R1CFS5</accession>
<reference evidence="1 2" key="1">
    <citation type="submission" date="2019-03" db="EMBL/GenBank/DDBJ databases">
        <authorList>
            <person name="Kim M.K.M."/>
        </authorList>
    </citation>
    <scope>NUCLEOTIDE SEQUENCE [LARGE SCALE GENOMIC DNA]</scope>
    <source>
        <strain evidence="1 2">18JY15-6</strain>
    </source>
</reference>
<comment type="caution">
    <text evidence="1">The sequence shown here is derived from an EMBL/GenBank/DDBJ whole genome shotgun (WGS) entry which is preliminary data.</text>
</comment>
<evidence type="ECO:0000313" key="1">
    <source>
        <dbReference type="EMBL" id="TCJ28918.1"/>
    </source>
</evidence>
<dbReference type="Proteomes" id="UP000295453">
    <property type="component" value="Unassembled WGS sequence"/>
</dbReference>
<protein>
    <submittedName>
        <fullName evidence="1">Diiron oxygenase</fullName>
    </submittedName>
</protein>
<organism evidence="1 2">
    <name type="scientific">Nocardioides jejuensis</name>
    <dbReference type="NCBI Taxonomy" id="2502782"/>
    <lineage>
        <taxon>Bacteria</taxon>
        <taxon>Bacillati</taxon>
        <taxon>Actinomycetota</taxon>
        <taxon>Actinomycetes</taxon>
        <taxon>Propionibacteriales</taxon>
        <taxon>Nocardioidaceae</taxon>
        <taxon>Nocardioides</taxon>
    </lineage>
</organism>
<sequence>MTTDVTYEQHLATLSQGSVDLHFDPFVDIDWDSYDVAPDNDQWILPPEHEMGAHPWYQALPADRQRQIGRAYMAQVAKVGLEFENLLIRGLMQYVYDLPNGSPEFRYVTHEATEETHHTQMFQEFVNRCEYDAPGMQQWTKTFVMQNLIPSFARIFPEFFFILVLGGEEPIDHMQKVYLRAGEGKIHPLMRRIMQIHVAEEARHISFAHAKLTEDAPGMGRIRRGLLSALTPLAFRIMADMILIPPGRMCKELEIPREVIKDIYWGSPERQTVLSEIFGDVRMLTAKVGLANNRVARHLWKRLNIDGAPSRFRGEIHDRTIHAPDAADTHAA</sequence>
<dbReference type="RefSeq" id="WP_131582592.1">
    <property type="nucleotide sequence ID" value="NZ_SJZJ01000009.1"/>
</dbReference>
<gene>
    <name evidence="1" type="ORF">EPD65_07050</name>
</gene>
<dbReference type="InterPro" id="IPR025859">
    <property type="entry name" value="AurF/CmlI"/>
</dbReference>
<dbReference type="Pfam" id="PF11583">
    <property type="entry name" value="AurF"/>
    <property type="match status" value="1"/>
</dbReference>
<dbReference type="EMBL" id="SJZJ01000009">
    <property type="protein sequence ID" value="TCJ28918.1"/>
    <property type="molecule type" value="Genomic_DNA"/>
</dbReference>
<dbReference type="InterPro" id="IPR012348">
    <property type="entry name" value="RNR-like"/>
</dbReference>
<dbReference type="OrthoDB" id="5138986at2"/>
<keyword evidence="2" id="KW-1185">Reference proteome</keyword>
<evidence type="ECO:0000313" key="2">
    <source>
        <dbReference type="Proteomes" id="UP000295453"/>
    </source>
</evidence>
<name>A0A4R1CFS5_9ACTN</name>
<dbReference type="GO" id="GO:0016491">
    <property type="term" value="F:oxidoreductase activity"/>
    <property type="evidence" value="ECO:0007669"/>
    <property type="project" value="InterPro"/>
</dbReference>